<dbReference type="GO" id="GO:0000155">
    <property type="term" value="F:phosphorelay sensor kinase activity"/>
    <property type="evidence" value="ECO:0007669"/>
    <property type="project" value="InterPro"/>
</dbReference>
<dbReference type="SMART" id="SM00387">
    <property type="entry name" value="HATPase_c"/>
    <property type="match status" value="1"/>
</dbReference>
<evidence type="ECO:0000259" key="8">
    <source>
        <dbReference type="PROSITE" id="PS50109"/>
    </source>
</evidence>
<dbReference type="SMART" id="SM00388">
    <property type="entry name" value="HisKA"/>
    <property type="match status" value="1"/>
</dbReference>
<comment type="caution">
    <text evidence="9">The sequence shown here is derived from an EMBL/GenBank/DDBJ whole genome shotgun (WGS) entry which is preliminary data.</text>
</comment>
<dbReference type="SUPFAM" id="SSF47384">
    <property type="entry name" value="Homodimeric domain of signal transducing histidine kinase"/>
    <property type="match status" value="1"/>
</dbReference>
<evidence type="ECO:0000256" key="2">
    <source>
        <dbReference type="ARBA" id="ARBA00012438"/>
    </source>
</evidence>
<dbReference type="InterPro" id="IPR004358">
    <property type="entry name" value="Sig_transdc_His_kin-like_C"/>
</dbReference>
<feature type="coiled-coil region" evidence="7">
    <location>
        <begin position="78"/>
        <end position="126"/>
    </location>
</feature>
<evidence type="ECO:0000313" key="10">
    <source>
        <dbReference type="Proteomes" id="UP000078287"/>
    </source>
</evidence>
<proteinExistence type="predicted"/>
<keyword evidence="3" id="KW-0597">Phosphoprotein</keyword>
<dbReference type="InterPro" id="IPR050351">
    <property type="entry name" value="BphY/WalK/GraS-like"/>
</dbReference>
<dbReference type="Gene3D" id="3.30.565.10">
    <property type="entry name" value="Histidine kinase-like ATPase, C-terminal domain"/>
    <property type="match status" value="1"/>
</dbReference>
<dbReference type="InterPro" id="IPR003661">
    <property type="entry name" value="HisK_dim/P_dom"/>
</dbReference>
<dbReference type="PANTHER" id="PTHR42878">
    <property type="entry name" value="TWO-COMPONENT HISTIDINE KINASE"/>
    <property type="match status" value="1"/>
</dbReference>
<dbReference type="EMBL" id="LWQS01000060">
    <property type="protein sequence ID" value="OAN45023.1"/>
    <property type="molecule type" value="Genomic_DNA"/>
</dbReference>
<dbReference type="GO" id="GO:0007234">
    <property type="term" value="P:osmosensory signaling via phosphorelay pathway"/>
    <property type="evidence" value="ECO:0007669"/>
    <property type="project" value="TreeGrafter"/>
</dbReference>
<keyword evidence="4" id="KW-0808">Transferase</keyword>
<dbReference type="GO" id="GO:0000156">
    <property type="term" value="F:phosphorelay response regulator activity"/>
    <property type="evidence" value="ECO:0007669"/>
    <property type="project" value="TreeGrafter"/>
</dbReference>
<dbReference type="PANTHER" id="PTHR42878:SF15">
    <property type="entry name" value="BACTERIOPHYTOCHROME"/>
    <property type="match status" value="1"/>
</dbReference>
<dbReference type="InterPro" id="IPR036097">
    <property type="entry name" value="HisK_dim/P_sf"/>
</dbReference>
<sequence>MSLAHLRQLWQSADPAPSALRLAAWYTIIAGAWIAFSDRLLTLMISDIESLTGWQTAKGWLFVLAMAGWLGWERWRALKRYQRINDELRALNASLEQRIAERTAPLQAANAELSQINQELETFTATISHDLKAPLRVIEGYSQLLLRFHAHRLDDDGKQCLNSIRTATTQMNQLIDDLLAYTHIERKVLEYAEINLAAIIEEIWAMHTDQIETRGITIEQDIRCPVMRGDEIGITLALRNLIDNALKFTAHVPQPRLAIGAEAAGDTVRLWVKDNGIGFDMRHHERIFVIFQRLHPQDAYPGSGVGLAIVQKAIERMGGRVWAESSPGAGAIFYVEIPHATASPSSVAD</sequence>
<dbReference type="InterPro" id="IPR005467">
    <property type="entry name" value="His_kinase_dom"/>
</dbReference>
<dbReference type="GO" id="GO:0030295">
    <property type="term" value="F:protein kinase activator activity"/>
    <property type="evidence" value="ECO:0007669"/>
    <property type="project" value="TreeGrafter"/>
</dbReference>
<evidence type="ECO:0000313" key="9">
    <source>
        <dbReference type="EMBL" id="OAN45023.1"/>
    </source>
</evidence>
<dbReference type="EC" id="2.7.13.3" evidence="2"/>
<dbReference type="FunFam" id="3.30.565.10:FF:000006">
    <property type="entry name" value="Sensor histidine kinase WalK"/>
    <property type="match status" value="1"/>
</dbReference>
<evidence type="ECO:0000256" key="3">
    <source>
        <dbReference type="ARBA" id="ARBA00022553"/>
    </source>
</evidence>
<feature type="domain" description="Histidine kinase" evidence="8">
    <location>
        <begin position="126"/>
        <end position="341"/>
    </location>
</feature>
<keyword evidence="7" id="KW-0175">Coiled coil</keyword>
<dbReference type="SUPFAM" id="SSF55874">
    <property type="entry name" value="ATPase domain of HSP90 chaperone/DNA topoisomerase II/histidine kinase"/>
    <property type="match status" value="1"/>
</dbReference>
<reference evidence="9 10" key="1">
    <citation type="submission" date="2016-04" db="EMBL/GenBank/DDBJ databases">
        <title>Chloroflexus islandicus sp. nov., a thermophilic filamentous anoxygenic phototrophic bacterium from geyser Strokkur (Iceland).</title>
        <authorList>
            <person name="Gaisin V.A."/>
            <person name="Kalashnikov A.M."/>
            <person name="Sukhacheva M.V."/>
            <person name="Grouzdev D.S."/>
            <person name="Ivanov T.M."/>
            <person name="Kuznetsov B."/>
            <person name="Gorlenko V.M."/>
        </authorList>
    </citation>
    <scope>NUCLEOTIDE SEQUENCE [LARGE SCALE GENOMIC DNA]</scope>
    <source>
        <strain evidence="10">isl-2</strain>
    </source>
</reference>
<dbReference type="Pfam" id="PF02518">
    <property type="entry name" value="HATPase_c"/>
    <property type="match status" value="1"/>
</dbReference>
<accession>A0A178M916</accession>
<evidence type="ECO:0000256" key="6">
    <source>
        <dbReference type="ARBA" id="ARBA00023012"/>
    </source>
</evidence>
<keyword evidence="6" id="KW-0902">Two-component regulatory system</keyword>
<name>A0A178M916_9CHLR</name>
<evidence type="ECO:0000256" key="5">
    <source>
        <dbReference type="ARBA" id="ARBA00022777"/>
    </source>
</evidence>
<evidence type="ECO:0000256" key="4">
    <source>
        <dbReference type="ARBA" id="ARBA00022679"/>
    </source>
</evidence>
<dbReference type="Pfam" id="PF00512">
    <property type="entry name" value="HisKA"/>
    <property type="match status" value="1"/>
</dbReference>
<dbReference type="Gene3D" id="1.10.287.130">
    <property type="match status" value="1"/>
</dbReference>
<dbReference type="RefSeq" id="WP_066788363.1">
    <property type="nucleotide sequence ID" value="NZ_LWQS01000060.1"/>
</dbReference>
<dbReference type="OrthoDB" id="9813394at2"/>
<dbReference type="STRING" id="1707952.A6A03_02390"/>
<keyword evidence="5 9" id="KW-0418">Kinase</keyword>
<evidence type="ECO:0000256" key="7">
    <source>
        <dbReference type="SAM" id="Coils"/>
    </source>
</evidence>
<dbReference type="PRINTS" id="PR00344">
    <property type="entry name" value="BCTRLSENSOR"/>
</dbReference>
<dbReference type="CDD" id="cd00082">
    <property type="entry name" value="HisKA"/>
    <property type="match status" value="1"/>
</dbReference>
<organism evidence="9 10">
    <name type="scientific">Chloroflexus islandicus</name>
    <dbReference type="NCBI Taxonomy" id="1707952"/>
    <lineage>
        <taxon>Bacteria</taxon>
        <taxon>Bacillati</taxon>
        <taxon>Chloroflexota</taxon>
        <taxon>Chloroflexia</taxon>
        <taxon>Chloroflexales</taxon>
        <taxon>Chloroflexineae</taxon>
        <taxon>Chloroflexaceae</taxon>
        <taxon>Chloroflexus</taxon>
    </lineage>
</organism>
<dbReference type="AlphaFoldDB" id="A0A178M916"/>
<protein>
    <recommendedName>
        <fullName evidence="2">histidine kinase</fullName>
        <ecNumber evidence="2">2.7.13.3</ecNumber>
    </recommendedName>
</protein>
<comment type="catalytic activity">
    <reaction evidence="1">
        <text>ATP + protein L-histidine = ADP + protein N-phospho-L-histidine.</text>
        <dbReference type="EC" id="2.7.13.3"/>
    </reaction>
</comment>
<dbReference type="Proteomes" id="UP000078287">
    <property type="component" value="Unassembled WGS sequence"/>
</dbReference>
<dbReference type="PROSITE" id="PS50109">
    <property type="entry name" value="HIS_KIN"/>
    <property type="match status" value="1"/>
</dbReference>
<evidence type="ECO:0000256" key="1">
    <source>
        <dbReference type="ARBA" id="ARBA00000085"/>
    </source>
</evidence>
<gene>
    <name evidence="9" type="ORF">A6A03_02390</name>
</gene>
<keyword evidence="10" id="KW-1185">Reference proteome</keyword>
<dbReference type="InterPro" id="IPR036890">
    <property type="entry name" value="HATPase_C_sf"/>
</dbReference>
<dbReference type="InterPro" id="IPR003594">
    <property type="entry name" value="HATPase_dom"/>
</dbReference>